<keyword evidence="2" id="KW-1185">Reference proteome</keyword>
<proteinExistence type="predicted"/>
<dbReference type="EMBL" id="JAUSRL010000002">
    <property type="protein sequence ID" value="MDP9959770.1"/>
    <property type="molecule type" value="Genomic_DNA"/>
</dbReference>
<evidence type="ECO:0000313" key="2">
    <source>
        <dbReference type="Proteomes" id="UP001235513"/>
    </source>
</evidence>
<organism evidence="1 2">
    <name type="scientific">Chryseobacterium lathyri</name>
    <dbReference type="NCBI Taxonomy" id="395933"/>
    <lineage>
        <taxon>Bacteria</taxon>
        <taxon>Pseudomonadati</taxon>
        <taxon>Bacteroidota</taxon>
        <taxon>Flavobacteriia</taxon>
        <taxon>Flavobacteriales</taxon>
        <taxon>Weeksellaceae</taxon>
        <taxon>Chryseobacterium group</taxon>
        <taxon>Chryseobacterium</taxon>
    </lineage>
</organism>
<accession>A0ABT9SMQ4</accession>
<gene>
    <name evidence="1" type="ORF">J2T04_001649</name>
</gene>
<reference evidence="1 2" key="1">
    <citation type="submission" date="2023-07" db="EMBL/GenBank/DDBJ databases">
        <title>Sorghum-associated microbial communities from plants grown in Nebraska, USA.</title>
        <authorList>
            <person name="Schachtman D."/>
        </authorList>
    </citation>
    <scope>NUCLEOTIDE SEQUENCE [LARGE SCALE GENOMIC DNA]</scope>
    <source>
        <strain evidence="1 2">CC351</strain>
    </source>
</reference>
<dbReference type="Proteomes" id="UP001235513">
    <property type="component" value="Unassembled WGS sequence"/>
</dbReference>
<name>A0ABT9SMQ4_9FLAO</name>
<protein>
    <submittedName>
        <fullName evidence="1">Uncharacterized protein</fullName>
    </submittedName>
</protein>
<comment type="caution">
    <text evidence="1">The sequence shown here is derived from an EMBL/GenBank/DDBJ whole genome shotgun (WGS) entry which is preliminary data.</text>
</comment>
<sequence length="76" mass="8987">MNQLSFDYIAVEKIKLDGPFFFIDKKVENGHIYQIAYNKKDTVFSAIYKQGFTYHISCDDYILSFYQLEQGKLKLC</sequence>
<evidence type="ECO:0000313" key="1">
    <source>
        <dbReference type="EMBL" id="MDP9959770.1"/>
    </source>
</evidence>